<dbReference type="EMBL" id="CP045997">
    <property type="protein sequence ID" value="QHV99786.1"/>
    <property type="molecule type" value="Genomic_DNA"/>
</dbReference>
<dbReference type="Pfam" id="PF01641">
    <property type="entry name" value="SelR"/>
    <property type="match status" value="1"/>
</dbReference>
<reference evidence="8 9" key="1">
    <citation type="submission" date="2019-11" db="EMBL/GenBank/DDBJ databases">
        <title>Spirosoma endbachense sp. nov., isolated from a natural salt meadow.</title>
        <authorList>
            <person name="Rojas J."/>
            <person name="Ambika Manirajan B."/>
            <person name="Ratering S."/>
            <person name="Suarez C."/>
            <person name="Geissler-Plaum R."/>
            <person name="Schnell S."/>
        </authorList>
    </citation>
    <scope>NUCLEOTIDE SEQUENCE [LARGE SCALE GENOMIC DNA]</scope>
    <source>
        <strain evidence="8 9">I-24</strain>
    </source>
</reference>
<dbReference type="KEGG" id="senf:GJR95_34355"/>
<feature type="binding site" evidence="6">
    <location>
        <position position="88"/>
    </location>
    <ligand>
        <name>Zn(2+)</name>
        <dbReference type="ChEBI" id="CHEBI:29105"/>
    </ligand>
</feature>
<evidence type="ECO:0000256" key="1">
    <source>
        <dbReference type="ARBA" id="ARBA00007174"/>
    </source>
</evidence>
<dbReference type="Proteomes" id="UP000464577">
    <property type="component" value="Chromosome"/>
</dbReference>
<feature type="binding site" evidence="6">
    <location>
        <position position="85"/>
    </location>
    <ligand>
        <name>Zn(2+)</name>
        <dbReference type="ChEBI" id="CHEBI:29105"/>
    </ligand>
</feature>
<dbReference type="GO" id="GO:0008270">
    <property type="term" value="F:zinc ion binding"/>
    <property type="evidence" value="ECO:0007669"/>
    <property type="project" value="UniProtKB-UniRule"/>
</dbReference>
<feature type="active site" description="Nucleophile" evidence="6">
    <location>
        <position position="157"/>
    </location>
</feature>
<evidence type="ECO:0000256" key="4">
    <source>
        <dbReference type="ARBA" id="ARBA00023002"/>
    </source>
</evidence>
<evidence type="ECO:0000256" key="6">
    <source>
        <dbReference type="HAMAP-Rule" id="MF_01400"/>
    </source>
</evidence>
<dbReference type="InterPro" id="IPR028427">
    <property type="entry name" value="Met_Sox_Rdtase_MsrB"/>
</dbReference>
<dbReference type="GO" id="GO:0033743">
    <property type="term" value="F:peptide-methionine (R)-S-oxide reductase activity"/>
    <property type="evidence" value="ECO:0007669"/>
    <property type="project" value="UniProtKB-UniRule"/>
</dbReference>
<feature type="binding site" evidence="6">
    <location>
        <position position="137"/>
    </location>
    <ligand>
        <name>Zn(2+)</name>
        <dbReference type="ChEBI" id="CHEBI:29105"/>
    </ligand>
</feature>
<accession>A0A6P1W7V9</accession>
<proteinExistence type="inferred from homology"/>
<dbReference type="SUPFAM" id="SSF51316">
    <property type="entry name" value="Mss4-like"/>
    <property type="match status" value="1"/>
</dbReference>
<keyword evidence="3 6" id="KW-0862">Zinc</keyword>
<dbReference type="PROSITE" id="PS51790">
    <property type="entry name" value="MSRB"/>
    <property type="match status" value="1"/>
</dbReference>
<evidence type="ECO:0000256" key="5">
    <source>
        <dbReference type="ARBA" id="ARBA00048488"/>
    </source>
</evidence>
<dbReference type="EC" id="1.8.4.12" evidence="6"/>
<evidence type="ECO:0000256" key="2">
    <source>
        <dbReference type="ARBA" id="ARBA00022723"/>
    </source>
</evidence>
<comment type="catalytic activity">
    <reaction evidence="5 6">
        <text>L-methionyl-[protein] + [thioredoxin]-disulfide + H2O = L-methionyl-(R)-S-oxide-[protein] + [thioredoxin]-dithiol</text>
        <dbReference type="Rhea" id="RHEA:24164"/>
        <dbReference type="Rhea" id="RHEA-COMP:10698"/>
        <dbReference type="Rhea" id="RHEA-COMP:10700"/>
        <dbReference type="Rhea" id="RHEA-COMP:12313"/>
        <dbReference type="Rhea" id="RHEA-COMP:12314"/>
        <dbReference type="ChEBI" id="CHEBI:15377"/>
        <dbReference type="ChEBI" id="CHEBI:16044"/>
        <dbReference type="ChEBI" id="CHEBI:29950"/>
        <dbReference type="ChEBI" id="CHEBI:45764"/>
        <dbReference type="ChEBI" id="CHEBI:50058"/>
        <dbReference type="EC" id="1.8.4.12"/>
    </reaction>
</comment>
<sequence>MNRQSILGSLVSVLLAVSPVLSVVAFGPDSNHIYMEKPPRRVEKTEADWKKILTPAQFAVTRKQGTERPYSSPLANNHEHGIYRCVCCHEPLFSSDTKFESGTGWPSFYAPLRKSVIKDLSDASHGMLRTEVQCAVCDAHLGHVFDDGPAPTGLRYCMNGVALEFVKK</sequence>
<feature type="domain" description="MsrB" evidence="7">
    <location>
        <begin position="46"/>
        <end position="168"/>
    </location>
</feature>
<gene>
    <name evidence="6 8" type="primary">msrB</name>
    <name evidence="8" type="ORF">GJR95_34355</name>
</gene>
<dbReference type="PANTHER" id="PTHR10173:SF57">
    <property type="entry name" value="PEPTIDE-METHIONINE (R)-S-OXIDE REDUCTASE"/>
    <property type="match status" value="1"/>
</dbReference>
<dbReference type="Gene3D" id="2.170.150.20">
    <property type="entry name" value="Peptide methionine sulfoxide reductase"/>
    <property type="match status" value="1"/>
</dbReference>
<comment type="cofactor">
    <cofactor evidence="6">
        <name>Zn(2+)</name>
        <dbReference type="ChEBI" id="CHEBI:29105"/>
    </cofactor>
    <text evidence="6">Binds 1 zinc ion per subunit. The zinc ion is important for the structural integrity of the protein.</text>
</comment>
<dbReference type="GO" id="GO:0005737">
    <property type="term" value="C:cytoplasm"/>
    <property type="evidence" value="ECO:0007669"/>
    <property type="project" value="TreeGrafter"/>
</dbReference>
<dbReference type="RefSeq" id="WP_162390178.1">
    <property type="nucleotide sequence ID" value="NZ_CP045997.1"/>
</dbReference>
<evidence type="ECO:0000256" key="3">
    <source>
        <dbReference type="ARBA" id="ARBA00022833"/>
    </source>
</evidence>
<dbReference type="PANTHER" id="PTHR10173">
    <property type="entry name" value="METHIONINE SULFOXIDE REDUCTASE"/>
    <property type="match status" value="1"/>
</dbReference>
<dbReference type="GO" id="GO:0006979">
    <property type="term" value="P:response to oxidative stress"/>
    <property type="evidence" value="ECO:0007669"/>
    <property type="project" value="InterPro"/>
</dbReference>
<dbReference type="HAMAP" id="MF_01400">
    <property type="entry name" value="MsrB"/>
    <property type="match status" value="1"/>
</dbReference>
<dbReference type="FunFam" id="2.170.150.20:FF:000001">
    <property type="entry name" value="Peptide methionine sulfoxide reductase MsrB"/>
    <property type="match status" value="1"/>
</dbReference>
<comment type="similarity">
    <text evidence="1 6">Belongs to the MsrB Met sulfoxide reductase family.</text>
</comment>
<feature type="binding site" evidence="6">
    <location>
        <position position="134"/>
    </location>
    <ligand>
        <name>Zn(2+)</name>
        <dbReference type="ChEBI" id="CHEBI:29105"/>
    </ligand>
</feature>
<protein>
    <recommendedName>
        <fullName evidence="6">Peptide methionine sulfoxide reductase MsrB</fullName>
        <ecNumber evidence="6">1.8.4.12</ecNumber>
    </recommendedName>
    <alternativeName>
        <fullName evidence="6">Peptide-methionine (R)-S-oxide reductase</fullName>
    </alternativeName>
</protein>
<organism evidence="8 9">
    <name type="scientific">Spirosoma endbachense</name>
    <dbReference type="NCBI Taxonomy" id="2666025"/>
    <lineage>
        <taxon>Bacteria</taxon>
        <taxon>Pseudomonadati</taxon>
        <taxon>Bacteroidota</taxon>
        <taxon>Cytophagia</taxon>
        <taxon>Cytophagales</taxon>
        <taxon>Cytophagaceae</taxon>
        <taxon>Spirosoma</taxon>
    </lineage>
</organism>
<dbReference type="InterPro" id="IPR002579">
    <property type="entry name" value="Met_Sox_Rdtase_MsrB_dom"/>
</dbReference>
<dbReference type="AlphaFoldDB" id="A0A6P1W7V9"/>
<dbReference type="InterPro" id="IPR011057">
    <property type="entry name" value="Mss4-like_sf"/>
</dbReference>
<evidence type="ECO:0000313" key="9">
    <source>
        <dbReference type="Proteomes" id="UP000464577"/>
    </source>
</evidence>
<keyword evidence="2 6" id="KW-0479">Metal-binding</keyword>
<evidence type="ECO:0000313" key="8">
    <source>
        <dbReference type="EMBL" id="QHV99786.1"/>
    </source>
</evidence>
<name>A0A6P1W7V9_9BACT</name>
<dbReference type="NCBIfam" id="TIGR00357">
    <property type="entry name" value="peptide-methionine (R)-S-oxide reductase MsrB"/>
    <property type="match status" value="1"/>
</dbReference>
<evidence type="ECO:0000259" key="7">
    <source>
        <dbReference type="PROSITE" id="PS51790"/>
    </source>
</evidence>
<dbReference type="GO" id="GO:0030091">
    <property type="term" value="P:protein repair"/>
    <property type="evidence" value="ECO:0007669"/>
    <property type="project" value="InterPro"/>
</dbReference>
<keyword evidence="9" id="KW-1185">Reference proteome</keyword>
<keyword evidence="4 6" id="KW-0560">Oxidoreductase</keyword>